<evidence type="ECO:0000313" key="2">
    <source>
        <dbReference type="Proteomes" id="UP001143910"/>
    </source>
</evidence>
<name>A0ACC1NSJ2_9HYPO</name>
<accession>A0ACC1NSJ2</accession>
<gene>
    <name evidence="1" type="ORF">NQ176_g1629</name>
</gene>
<keyword evidence="2" id="KW-1185">Reference proteome</keyword>
<dbReference type="EMBL" id="JANJQO010000095">
    <property type="protein sequence ID" value="KAJ2982078.1"/>
    <property type="molecule type" value="Genomic_DNA"/>
</dbReference>
<organism evidence="1 2">
    <name type="scientific">Zarea fungicola</name>
    <dbReference type="NCBI Taxonomy" id="93591"/>
    <lineage>
        <taxon>Eukaryota</taxon>
        <taxon>Fungi</taxon>
        <taxon>Dikarya</taxon>
        <taxon>Ascomycota</taxon>
        <taxon>Pezizomycotina</taxon>
        <taxon>Sordariomycetes</taxon>
        <taxon>Hypocreomycetidae</taxon>
        <taxon>Hypocreales</taxon>
        <taxon>Cordycipitaceae</taxon>
        <taxon>Zarea</taxon>
    </lineage>
</organism>
<comment type="caution">
    <text evidence="1">The sequence shown here is derived from an EMBL/GenBank/DDBJ whole genome shotgun (WGS) entry which is preliminary data.</text>
</comment>
<sequence>MAEKSHDGVQDGPSILPIPSTYTEGKRHKRSGRKSKKFEIKESGESGRRGIHPWHFLRITFRSASRASTLCNILWPVVPTALAVRYTLKEHHLLIFILSYIAMVPCANLIGFAGQEFARKVPHVAGVLVETTCGSVVEIVLFLVFLQSDNPNKFYIIKAAIMGSILATMLLCLGFVFFVGGLLRDEQTFSDAISEAGSGLLLMAGVVLTVPAAFRQGLLSLGVPAEELGPRSLHISRIISVLLIIAYLVYVFFQARSHHGIYDAVFEYDEHRDRDKHKDRSKDKLTMTECIIALAVSITLVTLLAIGLVHQIEPVIERSGVSDAFMGLILVPLVEKFAEHLTAIDEAWDNQMNFALSHVLGATLQTALFNAPLTVIVGWGLGTTNALAQHMDLDFEAFNLIMLILSILTVGKVLQDQKSNYLEGTLLIILYVSIAVSAYYYPFTGVDLAGGEAGSANGEGGH</sequence>
<proteinExistence type="predicted"/>
<protein>
    <submittedName>
        <fullName evidence="1">Uncharacterized protein</fullName>
    </submittedName>
</protein>
<reference evidence="1" key="1">
    <citation type="submission" date="2022-08" db="EMBL/GenBank/DDBJ databases">
        <title>Genome Sequence of Lecanicillium fungicola.</title>
        <authorList>
            <person name="Buettner E."/>
        </authorList>
    </citation>
    <scope>NUCLEOTIDE SEQUENCE</scope>
    <source>
        <strain evidence="1">Babe33</strain>
    </source>
</reference>
<dbReference type="Proteomes" id="UP001143910">
    <property type="component" value="Unassembled WGS sequence"/>
</dbReference>
<evidence type="ECO:0000313" key="1">
    <source>
        <dbReference type="EMBL" id="KAJ2982078.1"/>
    </source>
</evidence>